<name>A0A8J5M892_9STRA</name>
<evidence type="ECO:0000313" key="1">
    <source>
        <dbReference type="EMBL" id="KAG6974416.1"/>
    </source>
</evidence>
<protein>
    <submittedName>
        <fullName evidence="1">Uncharacterized protein</fullName>
    </submittedName>
</protein>
<organism evidence="1 2">
    <name type="scientific">Phytophthora aleatoria</name>
    <dbReference type="NCBI Taxonomy" id="2496075"/>
    <lineage>
        <taxon>Eukaryota</taxon>
        <taxon>Sar</taxon>
        <taxon>Stramenopiles</taxon>
        <taxon>Oomycota</taxon>
        <taxon>Peronosporomycetes</taxon>
        <taxon>Peronosporales</taxon>
        <taxon>Peronosporaceae</taxon>
        <taxon>Phytophthora</taxon>
    </lineage>
</organism>
<feature type="non-terminal residue" evidence="1">
    <location>
        <position position="1"/>
    </location>
</feature>
<comment type="caution">
    <text evidence="1">The sequence shown here is derived from an EMBL/GenBank/DDBJ whole genome shotgun (WGS) entry which is preliminary data.</text>
</comment>
<reference evidence="1" key="1">
    <citation type="submission" date="2021-01" db="EMBL/GenBank/DDBJ databases">
        <title>Phytophthora aleatoria, a newly-described species from Pinus radiata is distinct from Phytophthora cactorum isolates based on comparative genomics.</title>
        <authorList>
            <person name="Mcdougal R."/>
            <person name="Panda P."/>
            <person name="Williams N."/>
            <person name="Studholme D.J."/>
        </authorList>
    </citation>
    <scope>NUCLEOTIDE SEQUENCE</scope>
    <source>
        <strain evidence="1">NZFS 4037</strain>
    </source>
</reference>
<gene>
    <name evidence="1" type="ORF">JG688_00003064</name>
</gene>
<dbReference type="AlphaFoldDB" id="A0A8J5M892"/>
<dbReference type="Proteomes" id="UP000709295">
    <property type="component" value="Unassembled WGS sequence"/>
</dbReference>
<keyword evidence="2" id="KW-1185">Reference proteome</keyword>
<sequence length="119" mass="13828">ASRVATASWVDIPYVVNHWASCYFAGGFRVCAIRDNSLFVFGDLECLYEFCFKRNTWTLVPWNGDAPTRRREYEGFLYRDHFYVFGGNDVSTYKPVESAFIQYEFGKLFTADKPLINFG</sequence>
<proteinExistence type="predicted"/>
<evidence type="ECO:0000313" key="2">
    <source>
        <dbReference type="Proteomes" id="UP000709295"/>
    </source>
</evidence>
<dbReference type="EMBL" id="JAENGY010000089">
    <property type="protein sequence ID" value="KAG6974416.1"/>
    <property type="molecule type" value="Genomic_DNA"/>
</dbReference>
<accession>A0A8J5M892</accession>